<dbReference type="GO" id="GO:0016874">
    <property type="term" value="F:ligase activity"/>
    <property type="evidence" value="ECO:0007669"/>
    <property type="project" value="UniProtKB-KW"/>
</dbReference>
<dbReference type="PANTHER" id="PTHR43767:SF1">
    <property type="entry name" value="NONRIBOSOMAL PEPTIDE SYNTHASE PES1 (EUROFUNG)-RELATED"/>
    <property type="match status" value="1"/>
</dbReference>
<gene>
    <name evidence="3" type="ORF">GCM10011610_68160</name>
</gene>
<comment type="caution">
    <text evidence="3">The sequence shown here is derived from an EMBL/GenBank/DDBJ whole genome shotgun (WGS) entry which is preliminary data.</text>
</comment>
<dbReference type="Proteomes" id="UP000658127">
    <property type="component" value="Unassembled WGS sequence"/>
</dbReference>
<dbReference type="InterPro" id="IPR000873">
    <property type="entry name" value="AMP-dep_synth/lig_dom"/>
</dbReference>
<dbReference type="Pfam" id="PF13193">
    <property type="entry name" value="AMP-binding_C"/>
    <property type="match status" value="1"/>
</dbReference>
<dbReference type="InterPro" id="IPR042099">
    <property type="entry name" value="ANL_N_sf"/>
</dbReference>
<dbReference type="InterPro" id="IPR025110">
    <property type="entry name" value="AMP-bd_C"/>
</dbReference>
<dbReference type="PANTHER" id="PTHR43767">
    <property type="entry name" value="LONG-CHAIN-FATTY-ACID--COA LIGASE"/>
    <property type="match status" value="1"/>
</dbReference>
<evidence type="ECO:0000259" key="2">
    <source>
        <dbReference type="Pfam" id="PF13193"/>
    </source>
</evidence>
<evidence type="ECO:0000313" key="3">
    <source>
        <dbReference type="EMBL" id="GGN99827.1"/>
    </source>
</evidence>
<dbReference type="RefSeq" id="WP_189034632.1">
    <property type="nucleotide sequence ID" value="NZ_BMNE01000014.1"/>
</dbReference>
<protein>
    <submittedName>
        <fullName evidence="3">Long-chain-fatty-acid--CoA ligase</fullName>
    </submittedName>
</protein>
<dbReference type="PROSITE" id="PS00455">
    <property type="entry name" value="AMP_BINDING"/>
    <property type="match status" value="1"/>
</dbReference>
<dbReference type="Pfam" id="PF00501">
    <property type="entry name" value="AMP-binding"/>
    <property type="match status" value="1"/>
</dbReference>
<dbReference type="EMBL" id="BMNE01000014">
    <property type="protein sequence ID" value="GGN99827.1"/>
    <property type="molecule type" value="Genomic_DNA"/>
</dbReference>
<keyword evidence="4" id="KW-1185">Reference proteome</keyword>
<evidence type="ECO:0000313" key="4">
    <source>
        <dbReference type="Proteomes" id="UP000658127"/>
    </source>
</evidence>
<keyword evidence="3" id="KW-0436">Ligase</keyword>
<dbReference type="Gene3D" id="3.40.50.12780">
    <property type="entry name" value="N-terminal domain of ligase-like"/>
    <property type="match status" value="1"/>
</dbReference>
<reference evidence="4" key="1">
    <citation type="journal article" date="2019" name="Int. J. Syst. Evol. Microbiol.">
        <title>The Global Catalogue of Microorganisms (GCM) 10K type strain sequencing project: providing services to taxonomists for standard genome sequencing and annotation.</title>
        <authorList>
            <consortium name="The Broad Institute Genomics Platform"/>
            <consortium name="The Broad Institute Genome Sequencing Center for Infectious Disease"/>
            <person name="Wu L."/>
            <person name="Ma J."/>
        </authorList>
    </citation>
    <scope>NUCLEOTIDE SEQUENCE [LARGE SCALE GENOMIC DNA]</scope>
    <source>
        <strain evidence="4">CGMCC 4.7329</strain>
    </source>
</reference>
<feature type="domain" description="AMP-dependent synthetase/ligase" evidence="1">
    <location>
        <begin position="37"/>
        <end position="419"/>
    </location>
</feature>
<feature type="domain" description="AMP-binding enzyme C-terminal" evidence="2">
    <location>
        <begin position="475"/>
        <end position="550"/>
    </location>
</feature>
<organism evidence="3 4">
    <name type="scientific">Nocardia rhizosphaerihabitans</name>
    <dbReference type="NCBI Taxonomy" id="1691570"/>
    <lineage>
        <taxon>Bacteria</taxon>
        <taxon>Bacillati</taxon>
        <taxon>Actinomycetota</taxon>
        <taxon>Actinomycetes</taxon>
        <taxon>Mycobacteriales</taxon>
        <taxon>Nocardiaceae</taxon>
        <taxon>Nocardia</taxon>
    </lineage>
</organism>
<dbReference type="SUPFAM" id="SSF56801">
    <property type="entry name" value="Acetyl-CoA synthetase-like"/>
    <property type="match status" value="1"/>
</dbReference>
<sequence>MNPQPDVAAAIAELARIESVPLADRGLPSSTYDLISRTARHNPNDPALRLLAGGQHWDRSETWSYDELLRRINRAANLFAALGVEPGGVVGLMLPNTGSTYSAFFGAQVLGIANPVNPMLATEHIIDIFRLTDARVLLAPAPDIDADLWRKACTVAAALPGLAVVSVGGGVDEPPAAWVGDFDDLTRTQPDELAFDRRPTASDPAAYFHTGGTTGTPKVAVHTHANQVYLAWTLAQHPVFTGDAVILTGLPLFHVNAVHVAALTPFFTGRSVVSLGPLGYRDKAAMADFWRIVAHYRVTTFSAVPTVYATLPGVPHGVDISSLRAGIVGAAPLPSGVRATFESMTGVPMLEGYGLTEATCVSVLAPMSGSKPGAIGIRLPYQHIKSVRVDEHGRPAGDCELAEVGVLAIRGPSVTPGYLRAGPAGAVPDPTGIVIDDWLITGDLGRVDADGFVTLSGRARDVIIRGGHNIDARLVEESLLTHPDIEAAAVVARPDSHSGEVPAAYVVLRAGAVAQSTELIAWAATHAPEPAAAPKFLHTIAEIPVTAVGKVHKIPLVLDAVNRVVAQEMLAAQTCGDIDVSTENGRIHARVHLADSPSDDRIRALTERLRAYSFSSVVDRASK</sequence>
<dbReference type="Gene3D" id="3.30.300.30">
    <property type="match status" value="1"/>
</dbReference>
<dbReference type="NCBIfam" id="NF005714">
    <property type="entry name" value="PRK07529.1"/>
    <property type="match status" value="1"/>
</dbReference>
<dbReference type="InterPro" id="IPR020845">
    <property type="entry name" value="AMP-binding_CS"/>
</dbReference>
<dbReference type="InterPro" id="IPR050237">
    <property type="entry name" value="ATP-dep_AMP-bd_enzyme"/>
</dbReference>
<accession>A0ABQ2L204</accession>
<name>A0ABQ2L204_9NOCA</name>
<evidence type="ECO:0000259" key="1">
    <source>
        <dbReference type="Pfam" id="PF00501"/>
    </source>
</evidence>
<dbReference type="InterPro" id="IPR045851">
    <property type="entry name" value="AMP-bd_C_sf"/>
</dbReference>
<proteinExistence type="predicted"/>